<evidence type="ECO:0008006" key="3">
    <source>
        <dbReference type="Google" id="ProtNLM"/>
    </source>
</evidence>
<evidence type="ECO:0000313" key="2">
    <source>
        <dbReference type="Proteomes" id="UP001057375"/>
    </source>
</evidence>
<accession>A0ABQ5KHI7</accession>
<organism evidence="1 2">
    <name type="scientific">Aduncisulcus paluster</name>
    <dbReference type="NCBI Taxonomy" id="2918883"/>
    <lineage>
        <taxon>Eukaryota</taxon>
        <taxon>Metamonada</taxon>
        <taxon>Carpediemonas-like organisms</taxon>
        <taxon>Aduncisulcus</taxon>
    </lineage>
</organism>
<feature type="non-terminal residue" evidence="1">
    <location>
        <position position="111"/>
    </location>
</feature>
<gene>
    <name evidence="1" type="ORF">ADUPG1_002156</name>
</gene>
<protein>
    <recommendedName>
        <fullName evidence="3">Ribosomal protein S4</fullName>
    </recommendedName>
</protein>
<dbReference type="EMBL" id="BQXS01002342">
    <property type="protein sequence ID" value="GKT31987.1"/>
    <property type="molecule type" value="Genomic_DNA"/>
</dbReference>
<proteinExistence type="predicted"/>
<sequence>MARRSRRESLPGKVLKPPRLRCAGIRNVLDYRDAGLYALGPARINPVTGIRGSNLNRRFIPSDRLIIIHARNPAFRHARHDQPRLRLRTFSDDDRCVLIRERLQYVDELAD</sequence>
<evidence type="ECO:0000313" key="1">
    <source>
        <dbReference type="EMBL" id="GKT31987.1"/>
    </source>
</evidence>
<keyword evidence="2" id="KW-1185">Reference proteome</keyword>
<comment type="caution">
    <text evidence="1">The sequence shown here is derived from an EMBL/GenBank/DDBJ whole genome shotgun (WGS) entry which is preliminary data.</text>
</comment>
<dbReference type="Proteomes" id="UP001057375">
    <property type="component" value="Unassembled WGS sequence"/>
</dbReference>
<reference evidence="1" key="1">
    <citation type="submission" date="2022-03" db="EMBL/GenBank/DDBJ databases">
        <title>Draft genome sequence of Aduncisulcus paluster, a free-living microaerophilic Fornicata.</title>
        <authorList>
            <person name="Yuyama I."/>
            <person name="Kume K."/>
            <person name="Tamura T."/>
            <person name="Inagaki Y."/>
            <person name="Hashimoto T."/>
        </authorList>
    </citation>
    <scope>NUCLEOTIDE SEQUENCE</scope>
    <source>
        <strain evidence="1">NY0171</strain>
    </source>
</reference>
<name>A0ABQ5KHI7_9EUKA</name>